<keyword evidence="2" id="KW-1185">Reference proteome</keyword>
<accession>A0A918G3X5</accession>
<sequence length="181" mass="20611">MSTVSAPHPIALRDEARRTVLRRRPRNQARALSPMLRSQLPIAPERWLVREDTLPRLFGLWSGRRWRESPDFADAVARYQEAMLIPGVAHCALEYYRWAVRSQFRSEGRRYTEAMQRRIRTPVLQLYGADDPCVLPYTRTASAPWLKGPAEHLELPGVGNLPPEEDPAGTSAAITAFLKSH</sequence>
<dbReference type="Gene3D" id="3.40.50.1820">
    <property type="entry name" value="alpha/beta hydrolase"/>
    <property type="match status" value="1"/>
</dbReference>
<evidence type="ECO:0000313" key="1">
    <source>
        <dbReference type="EMBL" id="GGS17198.1"/>
    </source>
</evidence>
<dbReference type="InterPro" id="IPR029058">
    <property type="entry name" value="AB_hydrolase_fold"/>
</dbReference>
<dbReference type="EMBL" id="BMRB01000001">
    <property type="protein sequence ID" value="GGS17198.1"/>
    <property type="molecule type" value="Genomic_DNA"/>
</dbReference>
<proteinExistence type="predicted"/>
<dbReference type="SUPFAM" id="SSF53474">
    <property type="entry name" value="alpha/beta-Hydrolases"/>
    <property type="match status" value="1"/>
</dbReference>
<reference evidence="1" key="2">
    <citation type="submission" date="2020-09" db="EMBL/GenBank/DDBJ databases">
        <authorList>
            <person name="Sun Q."/>
            <person name="Ohkuma M."/>
        </authorList>
    </citation>
    <scope>NUCLEOTIDE SEQUENCE</scope>
    <source>
        <strain evidence="1">JCM 3276</strain>
    </source>
</reference>
<reference evidence="1" key="1">
    <citation type="journal article" date="2014" name="Int. J. Syst. Evol. Microbiol.">
        <title>Complete genome sequence of Corynebacterium casei LMG S-19264T (=DSM 44701T), isolated from a smear-ripened cheese.</title>
        <authorList>
            <consortium name="US DOE Joint Genome Institute (JGI-PGF)"/>
            <person name="Walter F."/>
            <person name="Albersmeier A."/>
            <person name="Kalinowski J."/>
            <person name="Ruckert C."/>
        </authorList>
    </citation>
    <scope>NUCLEOTIDE SEQUENCE</scope>
    <source>
        <strain evidence="1">JCM 3276</strain>
    </source>
</reference>
<dbReference type="AlphaFoldDB" id="A0A918G3X5"/>
<comment type="caution">
    <text evidence="1">The sequence shown here is derived from an EMBL/GenBank/DDBJ whole genome shotgun (WGS) entry which is preliminary data.</text>
</comment>
<dbReference type="Proteomes" id="UP000660680">
    <property type="component" value="Unassembled WGS sequence"/>
</dbReference>
<name>A0A918G3X5_9PSEU</name>
<gene>
    <name evidence="1" type="ORF">GCM10010171_06870</name>
</gene>
<protein>
    <submittedName>
        <fullName evidence="1">Uncharacterized protein</fullName>
    </submittedName>
</protein>
<organism evidence="1 2">
    <name type="scientific">Actinokineospora fastidiosa</name>
    <dbReference type="NCBI Taxonomy" id="1816"/>
    <lineage>
        <taxon>Bacteria</taxon>
        <taxon>Bacillati</taxon>
        <taxon>Actinomycetota</taxon>
        <taxon>Actinomycetes</taxon>
        <taxon>Pseudonocardiales</taxon>
        <taxon>Pseudonocardiaceae</taxon>
        <taxon>Actinokineospora</taxon>
    </lineage>
</organism>
<evidence type="ECO:0000313" key="2">
    <source>
        <dbReference type="Proteomes" id="UP000660680"/>
    </source>
</evidence>